<sequence length="65" mass="6779">MPTVCIARPSVTFHAPQTKNCMNIKALSRAVSPLPAGRTAAPIASFAKAIERPLPAQCACCLTKG</sequence>
<keyword evidence="2" id="KW-1185">Reference proteome</keyword>
<gene>
    <name evidence="1" type="ORF">GCM10011380_33680</name>
</gene>
<reference evidence="1" key="2">
    <citation type="submission" date="2020-09" db="EMBL/GenBank/DDBJ databases">
        <authorList>
            <person name="Sun Q."/>
            <person name="Zhou Y."/>
        </authorList>
    </citation>
    <scope>NUCLEOTIDE SEQUENCE</scope>
    <source>
        <strain evidence="1">CGMCC 1.15330</strain>
    </source>
</reference>
<organism evidence="1 2">
    <name type="scientific">Sphingomonas metalli</name>
    <dbReference type="NCBI Taxonomy" id="1779358"/>
    <lineage>
        <taxon>Bacteria</taxon>
        <taxon>Pseudomonadati</taxon>
        <taxon>Pseudomonadota</taxon>
        <taxon>Alphaproteobacteria</taxon>
        <taxon>Sphingomonadales</taxon>
        <taxon>Sphingomonadaceae</taxon>
        <taxon>Sphingomonas</taxon>
    </lineage>
</organism>
<dbReference type="Proteomes" id="UP000623067">
    <property type="component" value="Unassembled WGS sequence"/>
</dbReference>
<name>A0A916TF09_9SPHN</name>
<dbReference type="EMBL" id="BMIH01000005">
    <property type="protein sequence ID" value="GGB41475.1"/>
    <property type="molecule type" value="Genomic_DNA"/>
</dbReference>
<dbReference type="AlphaFoldDB" id="A0A916TF09"/>
<proteinExistence type="predicted"/>
<reference evidence="1" key="1">
    <citation type="journal article" date="2014" name="Int. J. Syst. Evol. Microbiol.">
        <title>Complete genome sequence of Corynebacterium casei LMG S-19264T (=DSM 44701T), isolated from a smear-ripened cheese.</title>
        <authorList>
            <consortium name="US DOE Joint Genome Institute (JGI-PGF)"/>
            <person name="Walter F."/>
            <person name="Albersmeier A."/>
            <person name="Kalinowski J."/>
            <person name="Ruckert C."/>
        </authorList>
    </citation>
    <scope>NUCLEOTIDE SEQUENCE</scope>
    <source>
        <strain evidence="1">CGMCC 1.15330</strain>
    </source>
</reference>
<comment type="caution">
    <text evidence="1">The sequence shown here is derived from an EMBL/GenBank/DDBJ whole genome shotgun (WGS) entry which is preliminary data.</text>
</comment>
<protein>
    <submittedName>
        <fullName evidence="1">Uncharacterized protein</fullName>
    </submittedName>
</protein>
<accession>A0A916TF09</accession>
<evidence type="ECO:0000313" key="2">
    <source>
        <dbReference type="Proteomes" id="UP000623067"/>
    </source>
</evidence>
<evidence type="ECO:0000313" key="1">
    <source>
        <dbReference type="EMBL" id="GGB41475.1"/>
    </source>
</evidence>